<dbReference type="AlphaFoldDB" id="F5YMI2"/>
<sequence>MKIPVTHFAGAILAAVLCTGCASLGPWKDKNFSFDVPMGIVAVVSNYNIYWDDEDPTSSDRPGKNENPEKTKISRADVLIEDAEAILRQTFVDLGVSNIVPKEKILESQAYKNAPLLRAWKNKNTLSATGYRPINYKDKNFAAALAAETEIKAGLYISFDFSKVMASGMGKSGTFRTQVNMKVIIVDERGKIVYNKNRLVISDDKIRVALRVFNQEELLDLFRSTLANACYLFLQEFVSTDT</sequence>
<name>F5YMI2_TREPZ</name>
<dbReference type="HOGENOM" id="CLU_1146785_0_0_12"/>
<accession>F5YMI2</accession>
<dbReference type="KEGG" id="tpi:TREPR_0138"/>
<reference evidence="2" key="1">
    <citation type="submission" date="2009-12" db="EMBL/GenBank/DDBJ databases">
        <title>Complete sequence of Treponema primitia strain ZAS-2.</title>
        <authorList>
            <person name="Tetu S.G."/>
            <person name="Matson E."/>
            <person name="Ren Q."/>
            <person name="Seshadri R."/>
            <person name="Elbourne L."/>
            <person name="Hassan K.A."/>
            <person name="Durkin A."/>
            <person name="Radune D."/>
            <person name="Mohamoud Y."/>
            <person name="Shay R."/>
            <person name="Jin S."/>
            <person name="Zhang X."/>
            <person name="Lucey K."/>
            <person name="Ballor N.R."/>
            <person name="Ottesen E."/>
            <person name="Rosenthal R."/>
            <person name="Allen A."/>
            <person name="Leadbetter J.R."/>
            <person name="Paulsen I.T."/>
        </authorList>
    </citation>
    <scope>NUCLEOTIDE SEQUENCE [LARGE SCALE GENOMIC DNA]</scope>
    <source>
        <strain evidence="2">ATCC BAA-887 / DSM 12427 / ZAS-2</strain>
    </source>
</reference>
<evidence type="ECO:0000313" key="2">
    <source>
        <dbReference type="Proteomes" id="UP000009223"/>
    </source>
</evidence>
<dbReference type="STRING" id="545694.TREPR_0138"/>
<dbReference type="Proteomes" id="UP000009223">
    <property type="component" value="Chromosome"/>
</dbReference>
<protein>
    <submittedName>
        <fullName evidence="1">Uncharacterized protein</fullName>
    </submittedName>
</protein>
<keyword evidence="2" id="KW-1185">Reference proteome</keyword>
<reference evidence="1 2" key="2">
    <citation type="journal article" date="2011" name="ISME J.">
        <title>RNA-seq reveals cooperative metabolic interactions between two termite-gut spirochete species in co-culture.</title>
        <authorList>
            <person name="Rosenthal A.Z."/>
            <person name="Matson E.G."/>
            <person name="Eldar A."/>
            <person name="Leadbetter J.R."/>
        </authorList>
    </citation>
    <scope>NUCLEOTIDE SEQUENCE [LARGE SCALE GENOMIC DNA]</scope>
    <source>
        <strain evidence="2">ATCC BAA-887 / DSM 12427 / ZAS-2</strain>
    </source>
</reference>
<evidence type="ECO:0000313" key="1">
    <source>
        <dbReference type="EMBL" id="AEF85730.1"/>
    </source>
</evidence>
<dbReference type="EMBL" id="CP001843">
    <property type="protein sequence ID" value="AEF85730.1"/>
    <property type="molecule type" value="Genomic_DNA"/>
</dbReference>
<organism evidence="1 2">
    <name type="scientific">Treponema primitia (strain ATCC BAA-887 / DSM 12427 / ZAS-2)</name>
    <dbReference type="NCBI Taxonomy" id="545694"/>
    <lineage>
        <taxon>Bacteria</taxon>
        <taxon>Pseudomonadati</taxon>
        <taxon>Spirochaetota</taxon>
        <taxon>Spirochaetia</taxon>
        <taxon>Spirochaetales</taxon>
        <taxon>Treponemataceae</taxon>
        <taxon>Treponema</taxon>
    </lineage>
</organism>
<gene>
    <name evidence="1" type="ordered locus">TREPR_0138</name>
</gene>
<dbReference type="RefSeq" id="WP_015706335.1">
    <property type="nucleotide sequence ID" value="NC_015578.1"/>
</dbReference>
<dbReference type="eggNOG" id="ENOG502ZX2B">
    <property type="taxonomic scope" value="Bacteria"/>
</dbReference>
<proteinExistence type="predicted"/>